<dbReference type="InterPro" id="IPR018365">
    <property type="entry name" value="Cell_cycle_FtsW-rel_CS"/>
</dbReference>
<feature type="transmembrane region" description="Helical" evidence="17">
    <location>
        <begin position="52"/>
        <end position="70"/>
    </location>
</feature>
<evidence type="ECO:0000256" key="17">
    <source>
        <dbReference type="SAM" id="Phobius"/>
    </source>
</evidence>
<feature type="transmembrane region" description="Helical" evidence="17">
    <location>
        <begin position="275"/>
        <end position="301"/>
    </location>
</feature>
<dbReference type="PROSITE" id="PS00428">
    <property type="entry name" value="FTSW_RODA_SPOVE"/>
    <property type="match status" value="1"/>
</dbReference>
<accession>A0A090J0C6</accession>
<comment type="function">
    <text evidence="16">Peptidoglycan polymerase that is essential for cell division.</text>
</comment>
<feature type="transmembrane region" description="Helical" evidence="17">
    <location>
        <begin position="352"/>
        <end position="371"/>
    </location>
</feature>
<evidence type="ECO:0000256" key="1">
    <source>
        <dbReference type="ARBA" id="ARBA00004141"/>
    </source>
</evidence>
<evidence type="ECO:0000256" key="13">
    <source>
        <dbReference type="ARBA" id="ARBA00041418"/>
    </source>
</evidence>
<protein>
    <recommendedName>
        <fullName evidence="12">Probable peptidoglycan glycosyltransferase FtsW</fullName>
        <ecNumber evidence="14">2.4.99.28</ecNumber>
    </recommendedName>
    <alternativeName>
        <fullName evidence="13">Cell division protein FtsW</fullName>
    </alternativeName>
    <alternativeName>
        <fullName evidence="10">Cell wall polymerase</fullName>
    </alternativeName>
    <alternativeName>
        <fullName evidence="9">Peptidoglycan polymerase</fullName>
    </alternativeName>
</protein>
<comment type="subcellular location">
    <subcellularLocation>
        <location evidence="1">Membrane</location>
        <topology evidence="1">Multi-pass membrane protein</topology>
    </subcellularLocation>
</comment>
<keyword evidence="4 17" id="KW-0812">Transmembrane</keyword>
<keyword evidence="3" id="KW-0808">Transferase</keyword>
<keyword evidence="5" id="KW-0133">Cell shape</keyword>
<evidence type="ECO:0000313" key="19">
    <source>
        <dbReference type="Proteomes" id="UP000040576"/>
    </source>
</evidence>
<dbReference type="AlphaFoldDB" id="A0A090J0C6"/>
<proteinExistence type="inferred from homology"/>
<dbReference type="Pfam" id="PF01098">
    <property type="entry name" value="FTSW_RODA_SPOVE"/>
    <property type="match status" value="1"/>
</dbReference>
<evidence type="ECO:0000256" key="2">
    <source>
        <dbReference type="ARBA" id="ARBA00022676"/>
    </source>
</evidence>
<dbReference type="GO" id="GO:0005886">
    <property type="term" value="C:plasma membrane"/>
    <property type="evidence" value="ECO:0007669"/>
    <property type="project" value="TreeGrafter"/>
</dbReference>
<evidence type="ECO:0000256" key="6">
    <source>
        <dbReference type="ARBA" id="ARBA00022984"/>
    </source>
</evidence>
<dbReference type="GO" id="GO:0051301">
    <property type="term" value="P:cell division"/>
    <property type="evidence" value="ECO:0007669"/>
    <property type="project" value="InterPro"/>
</dbReference>
<dbReference type="GO" id="GO:0008360">
    <property type="term" value="P:regulation of cell shape"/>
    <property type="evidence" value="ECO:0007669"/>
    <property type="project" value="UniProtKB-KW"/>
</dbReference>
<dbReference type="InterPro" id="IPR001182">
    <property type="entry name" value="FtsW/RodA"/>
</dbReference>
<keyword evidence="19" id="KW-1185">Reference proteome</keyword>
<organism evidence="18 19">
    <name type="scientific">Caldibacillus thermoamylovorans</name>
    <dbReference type="NCBI Taxonomy" id="35841"/>
    <lineage>
        <taxon>Bacteria</taxon>
        <taxon>Bacillati</taxon>
        <taxon>Bacillota</taxon>
        <taxon>Bacilli</taxon>
        <taxon>Bacillales</taxon>
        <taxon>Bacillaceae</taxon>
        <taxon>Caldibacillus</taxon>
    </lineage>
</organism>
<evidence type="ECO:0000256" key="4">
    <source>
        <dbReference type="ARBA" id="ARBA00022692"/>
    </source>
</evidence>
<evidence type="ECO:0000256" key="9">
    <source>
        <dbReference type="ARBA" id="ARBA00032370"/>
    </source>
</evidence>
<evidence type="ECO:0000256" key="11">
    <source>
        <dbReference type="ARBA" id="ARBA00038053"/>
    </source>
</evidence>
<evidence type="ECO:0000256" key="15">
    <source>
        <dbReference type="ARBA" id="ARBA00049902"/>
    </source>
</evidence>
<evidence type="ECO:0000256" key="16">
    <source>
        <dbReference type="ARBA" id="ARBA00049966"/>
    </source>
</evidence>
<name>A0A090J0C6_9BACI</name>
<gene>
    <name evidence="18" type="primary">ftsW</name>
    <name evidence="18" type="ORF">BT1A1_1441</name>
</gene>
<keyword evidence="2" id="KW-0328">Glycosyltransferase</keyword>
<dbReference type="Proteomes" id="UP000040576">
    <property type="component" value="Unassembled WGS sequence"/>
</dbReference>
<feature type="transmembrane region" description="Helical" evidence="17">
    <location>
        <begin position="193"/>
        <end position="210"/>
    </location>
</feature>
<feature type="transmembrane region" description="Helical" evidence="17">
    <location>
        <begin position="313"/>
        <end position="332"/>
    </location>
</feature>
<keyword evidence="7 17" id="KW-1133">Transmembrane helix</keyword>
<feature type="transmembrane region" description="Helical" evidence="17">
    <location>
        <begin position="12"/>
        <end position="40"/>
    </location>
</feature>
<dbReference type="GO" id="GO:0032153">
    <property type="term" value="C:cell division site"/>
    <property type="evidence" value="ECO:0007669"/>
    <property type="project" value="TreeGrafter"/>
</dbReference>
<dbReference type="EC" id="2.4.99.28" evidence="14"/>
<evidence type="ECO:0000256" key="14">
    <source>
        <dbReference type="ARBA" id="ARBA00044770"/>
    </source>
</evidence>
<feature type="transmembrane region" description="Helical" evidence="17">
    <location>
        <begin position="145"/>
        <end position="162"/>
    </location>
</feature>
<comment type="catalytic activity">
    <reaction evidence="15">
        <text>[GlcNAc-(1-&gt;4)-Mur2Ac(oyl-L-Ala-gamma-D-Glu-L-Lys-D-Ala-D-Ala)](n)-di-trans,octa-cis-undecaprenyl diphosphate + beta-D-GlcNAc-(1-&gt;4)-Mur2Ac(oyl-L-Ala-gamma-D-Glu-L-Lys-D-Ala-D-Ala)-di-trans,octa-cis-undecaprenyl diphosphate = [GlcNAc-(1-&gt;4)-Mur2Ac(oyl-L-Ala-gamma-D-Glu-L-Lys-D-Ala-D-Ala)](n+1)-di-trans,octa-cis-undecaprenyl diphosphate + di-trans,octa-cis-undecaprenyl diphosphate + H(+)</text>
        <dbReference type="Rhea" id="RHEA:23708"/>
        <dbReference type="Rhea" id="RHEA-COMP:9602"/>
        <dbReference type="Rhea" id="RHEA-COMP:9603"/>
        <dbReference type="ChEBI" id="CHEBI:15378"/>
        <dbReference type="ChEBI" id="CHEBI:58405"/>
        <dbReference type="ChEBI" id="CHEBI:60033"/>
        <dbReference type="ChEBI" id="CHEBI:78435"/>
        <dbReference type="EC" id="2.4.99.28"/>
    </reaction>
</comment>
<dbReference type="GO" id="GO:0009252">
    <property type="term" value="P:peptidoglycan biosynthetic process"/>
    <property type="evidence" value="ECO:0007669"/>
    <property type="project" value="UniProtKB-KW"/>
</dbReference>
<evidence type="ECO:0000256" key="8">
    <source>
        <dbReference type="ARBA" id="ARBA00023136"/>
    </source>
</evidence>
<reference evidence="18 19" key="1">
    <citation type="submission" date="2014-07" db="EMBL/GenBank/DDBJ databases">
        <authorList>
            <person name="Wibberg Daniel"/>
        </authorList>
    </citation>
    <scope>NUCLEOTIDE SEQUENCE [LARGE SCALE GENOMIC DNA]</scope>
</reference>
<dbReference type="PANTHER" id="PTHR30474">
    <property type="entry name" value="CELL CYCLE PROTEIN"/>
    <property type="match status" value="1"/>
</dbReference>
<dbReference type="GO" id="GO:0015648">
    <property type="term" value="F:lipid-linked peptidoglycan transporter activity"/>
    <property type="evidence" value="ECO:0007669"/>
    <property type="project" value="TreeGrafter"/>
</dbReference>
<evidence type="ECO:0000256" key="3">
    <source>
        <dbReference type="ARBA" id="ARBA00022679"/>
    </source>
</evidence>
<keyword evidence="8 17" id="KW-0472">Membrane</keyword>
<sequence>MLKKRLKSYDYSILVVYLLVSIFGLIMVYSASMVTAIQLYDLSSTYFFYRQLINLLIAIVAFAFAAIIPYKKLKSTGFIQLIFFGSIVVLMFVLFMGSNVNNATSWLRVGVRNIQPAEFVKLGTIIYLSAVYAKKQPYINDFNKGVIPPIVFLVFVTFLIVLQPDLGTAAIVFSTGMLIVFCSGMNWKNLGRLLLLGAIFIAIFSPLILWKHDDIFTEERMGRLYSFRDPFKYEVDEGLQLVNSYLALGSGGWSGVGLGKSIQKLGFLPEAHTDFIMAIIAEELGVFGVVFVILSLGYLILKGFYIGMKSKDPFGSLLAFGISGMIGIQMFINLGGVSGMIPITGVTLPFISYGGSSLFILSLSLGLLMNISSYANLEHERNIKSTIENKKSR</sequence>
<feature type="transmembrane region" description="Helical" evidence="17">
    <location>
        <begin position="77"/>
        <end position="96"/>
    </location>
</feature>
<keyword evidence="6" id="KW-0573">Peptidoglycan synthesis</keyword>
<dbReference type="EMBL" id="CCRF01000044">
    <property type="protein sequence ID" value="CEE01270.1"/>
    <property type="molecule type" value="Genomic_DNA"/>
</dbReference>
<comment type="similarity">
    <text evidence="11">Belongs to the SEDS family. FtsW subfamily.</text>
</comment>
<evidence type="ECO:0000256" key="5">
    <source>
        <dbReference type="ARBA" id="ARBA00022960"/>
    </source>
</evidence>
<dbReference type="PANTHER" id="PTHR30474:SF2">
    <property type="entry name" value="PEPTIDOGLYCAN GLYCOSYLTRANSFERASE FTSW-RELATED"/>
    <property type="match status" value="1"/>
</dbReference>
<feature type="transmembrane region" description="Helical" evidence="17">
    <location>
        <begin position="116"/>
        <end position="133"/>
    </location>
</feature>
<dbReference type="GO" id="GO:0008955">
    <property type="term" value="F:peptidoglycan glycosyltransferase activity"/>
    <property type="evidence" value="ECO:0007669"/>
    <property type="project" value="UniProtKB-EC"/>
</dbReference>
<dbReference type="RefSeq" id="WP_034769524.1">
    <property type="nucleotide sequence ID" value="NZ_CCRF01000044.1"/>
</dbReference>
<evidence type="ECO:0000256" key="10">
    <source>
        <dbReference type="ARBA" id="ARBA00033270"/>
    </source>
</evidence>
<evidence type="ECO:0000313" key="18">
    <source>
        <dbReference type="EMBL" id="CEE01270.1"/>
    </source>
</evidence>
<feature type="transmembrane region" description="Helical" evidence="17">
    <location>
        <begin position="168"/>
        <end position="186"/>
    </location>
</feature>
<evidence type="ECO:0000256" key="7">
    <source>
        <dbReference type="ARBA" id="ARBA00022989"/>
    </source>
</evidence>
<evidence type="ECO:0000256" key="12">
    <source>
        <dbReference type="ARBA" id="ARBA00041185"/>
    </source>
</evidence>